<sequence length="215" mass="21949">MKSWLWPGVATTTVLTALATWFGAGPVQHDLVSRASAALVGNNQPWATVDADGRDLTLRGTAPDETAQAAATQVASAVPGVRAVDNQSVLPPLSEPFTFRAIKTGDGITLTGDVPPGPARMEIVALTERAVPGIRVVDDMSVARGAPDGFPALVGFALAQLADLKEGEVAVSGVDYSVRGSAAGRDAYERLTAAVAGALPGQGRLASARIAPPSD</sequence>
<dbReference type="AlphaFoldDB" id="A0A916SF36"/>
<name>A0A916SF36_9HYPH</name>
<comment type="caution">
    <text evidence="2">The sequence shown here is derived from an EMBL/GenBank/DDBJ whole genome shotgun (WGS) entry which is preliminary data.</text>
</comment>
<feature type="domain" description="BON" evidence="1">
    <location>
        <begin position="49"/>
        <end position="87"/>
    </location>
</feature>
<dbReference type="EMBL" id="BMHH01000007">
    <property type="protein sequence ID" value="GGA93305.1"/>
    <property type="molecule type" value="Genomic_DNA"/>
</dbReference>
<evidence type="ECO:0000313" key="3">
    <source>
        <dbReference type="Proteomes" id="UP000646478"/>
    </source>
</evidence>
<evidence type="ECO:0000259" key="1">
    <source>
        <dbReference type="Pfam" id="PF04972"/>
    </source>
</evidence>
<reference evidence="2" key="1">
    <citation type="journal article" date="2014" name="Int. J. Syst. Evol. Microbiol.">
        <title>Complete genome sequence of Corynebacterium casei LMG S-19264T (=DSM 44701T), isolated from a smear-ripened cheese.</title>
        <authorList>
            <consortium name="US DOE Joint Genome Institute (JGI-PGF)"/>
            <person name="Walter F."/>
            <person name="Albersmeier A."/>
            <person name="Kalinowski J."/>
            <person name="Ruckert C."/>
        </authorList>
    </citation>
    <scope>NUCLEOTIDE SEQUENCE</scope>
    <source>
        <strain evidence="2">CGMCC 1.15082</strain>
    </source>
</reference>
<evidence type="ECO:0000313" key="2">
    <source>
        <dbReference type="EMBL" id="GGA93305.1"/>
    </source>
</evidence>
<dbReference type="Pfam" id="PF04972">
    <property type="entry name" value="BON"/>
    <property type="match status" value="1"/>
</dbReference>
<gene>
    <name evidence="2" type="ORF">GCM10011491_21770</name>
</gene>
<reference evidence="2" key="2">
    <citation type="submission" date="2020-09" db="EMBL/GenBank/DDBJ databases">
        <authorList>
            <person name="Sun Q."/>
            <person name="Zhou Y."/>
        </authorList>
    </citation>
    <scope>NUCLEOTIDE SEQUENCE</scope>
    <source>
        <strain evidence="2">CGMCC 1.15082</strain>
    </source>
</reference>
<organism evidence="2 3">
    <name type="scientific">Brucella endophytica</name>
    <dbReference type="NCBI Taxonomy" id="1963359"/>
    <lineage>
        <taxon>Bacteria</taxon>
        <taxon>Pseudomonadati</taxon>
        <taxon>Pseudomonadota</taxon>
        <taxon>Alphaproteobacteria</taxon>
        <taxon>Hyphomicrobiales</taxon>
        <taxon>Brucellaceae</taxon>
        <taxon>Brucella/Ochrobactrum group</taxon>
        <taxon>Brucella</taxon>
    </lineage>
</organism>
<protein>
    <recommendedName>
        <fullName evidence="1">BON domain-containing protein</fullName>
    </recommendedName>
</protein>
<dbReference type="Proteomes" id="UP000646478">
    <property type="component" value="Unassembled WGS sequence"/>
</dbReference>
<keyword evidence="3" id="KW-1185">Reference proteome</keyword>
<dbReference type="RefSeq" id="WP_188824193.1">
    <property type="nucleotide sequence ID" value="NZ_BMHH01000007.1"/>
</dbReference>
<accession>A0A916SF36</accession>
<dbReference type="Gene3D" id="3.40.1520.20">
    <property type="match status" value="2"/>
</dbReference>
<proteinExistence type="predicted"/>
<dbReference type="InterPro" id="IPR007055">
    <property type="entry name" value="BON_dom"/>
</dbReference>